<dbReference type="OMA" id="FANFIQC"/>
<dbReference type="OrthoDB" id="10623234at2759"/>
<dbReference type="KEGG" id="pic:PICST_32870"/>
<keyword evidence="1" id="KW-0732">Signal</keyword>
<proteinExistence type="predicted"/>
<evidence type="ECO:0000313" key="2">
    <source>
        <dbReference type="EMBL" id="ABN67492.2"/>
    </source>
</evidence>
<evidence type="ECO:0000256" key="1">
    <source>
        <dbReference type="SAM" id="SignalP"/>
    </source>
</evidence>
<name>A3LXN0_PICST</name>
<feature type="chain" id="PRO_5002655148" description="Cell wall protein" evidence="1">
    <location>
        <begin position="27"/>
        <end position="203"/>
    </location>
</feature>
<feature type="signal peptide" evidence="1">
    <location>
        <begin position="1"/>
        <end position="26"/>
    </location>
</feature>
<sequence>MKNFAAKSSLISFVLFLFFGITASTALPATGYNSQSESFSLGAYKPARSLKSNSALFEESVKNLDNFGFQYVVFDPNDLSVKLNSSSDPKQYNITGFINGDLSLKVTNLDGKYLTVNNQTNQLQLSDDVELSKQQFAVRRDMIFAQGSSTWSVCGGTGADDFEGAYIYHGTLEENSQFCSSGGRELELKAIGDSGAIPDFPLN</sequence>
<dbReference type="InParanoid" id="A3LXN0"/>
<evidence type="ECO:0008006" key="4">
    <source>
        <dbReference type="Google" id="ProtNLM"/>
    </source>
</evidence>
<dbReference type="Proteomes" id="UP000002258">
    <property type="component" value="Chromosome 6"/>
</dbReference>
<dbReference type="eggNOG" id="ENOG502REDU">
    <property type="taxonomic scope" value="Eukaryota"/>
</dbReference>
<keyword evidence="3" id="KW-1185">Reference proteome</keyword>
<organism evidence="2 3">
    <name type="scientific">Scheffersomyces stipitis (strain ATCC 58785 / CBS 6054 / NBRC 10063 / NRRL Y-11545)</name>
    <name type="common">Yeast</name>
    <name type="synonym">Pichia stipitis</name>
    <dbReference type="NCBI Taxonomy" id="322104"/>
    <lineage>
        <taxon>Eukaryota</taxon>
        <taxon>Fungi</taxon>
        <taxon>Dikarya</taxon>
        <taxon>Ascomycota</taxon>
        <taxon>Saccharomycotina</taxon>
        <taxon>Pichiomycetes</taxon>
        <taxon>Debaryomycetaceae</taxon>
        <taxon>Scheffersomyces</taxon>
    </lineage>
</organism>
<dbReference type="RefSeq" id="XP_001385521.2">
    <property type="nucleotide sequence ID" value="XM_001385484.1"/>
</dbReference>
<accession>A3LXN0</accession>
<dbReference type="AlphaFoldDB" id="A3LXN0"/>
<dbReference type="GeneID" id="4840058"/>
<protein>
    <recommendedName>
        <fullName evidence="4">Cell wall protein</fullName>
    </recommendedName>
</protein>
<dbReference type="HOGENOM" id="CLU_1447489_0_0_1"/>
<evidence type="ECO:0000313" key="3">
    <source>
        <dbReference type="Proteomes" id="UP000002258"/>
    </source>
</evidence>
<reference evidence="2 3" key="1">
    <citation type="journal article" date="2007" name="Nat. Biotechnol.">
        <title>Genome sequence of the lignocellulose-bioconverting and xylose-fermenting yeast Pichia stipitis.</title>
        <authorList>
            <person name="Jeffries T.W."/>
            <person name="Grigoriev I.V."/>
            <person name="Grimwood J."/>
            <person name="Laplaza J.M."/>
            <person name="Aerts A."/>
            <person name="Salamov A."/>
            <person name="Schmutz J."/>
            <person name="Lindquist E."/>
            <person name="Dehal P."/>
            <person name="Shapiro H."/>
            <person name="Jin Y.S."/>
            <person name="Passoth V."/>
            <person name="Richardson P.M."/>
        </authorList>
    </citation>
    <scope>NUCLEOTIDE SEQUENCE [LARGE SCALE GENOMIC DNA]</scope>
    <source>
        <strain evidence="3">ATCC 58785 / CBS 6054 / NBRC 10063 / NRRL Y-11545</strain>
    </source>
</reference>
<gene>
    <name evidence="2" type="ORF">PICST_32870</name>
</gene>
<dbReference type="EMBL" id="CP000500">
    <property type="protein sequence ID" value="ABN67492.2"/>
    <property type="molecule type" value="Genomic_DNA"/>
</dbReference>